<comment type="caution">
    <text evidence="2">The sequence shown here is derived from an EMBL/GenBank/DDBJ whole genome shotgun (WGS) entry which is preliminary data.</text>
</comment>
<organism evidence="2 3">
    <name type="scientific">Massilia eburnea</name>
    <dbReference type="NCBI Taxonomy" id="1776165"/>
    <lineage>
        <taxon>Bacteria</taxon>
        <taxon>Pseudomonadati</taxon>
        <taxon>Pseudomonadota</taxon>
        <taxon>Betaproteobacteria</taxon>
        <taxon>Burkholderiales</taxon>
        <taxon>Oxalobacteraceae</taxon>
        <taxon>Telluria group</taxon>
        <taxon>Massilia</taxon>
    </lineage>
</organism>
<evidence type="ECO:0000256" key="1">
    <source>
        <dbReference type="SAM" id="Phobius"/>
    </source>
</evidence>
<feature type="transmembrane region" description="Helical" evidence="1">
    <location>
        <begin position="68"/>
        <end position="86"/>
    </location>
</feature>
<feature type="transmembrane region" description="Helical" evidence="1">
    <location>
        <begin position="125"/>
        <end position="146"/>
    </location>
</feature>
<feature type="transmembrane region" description="Helical" evidence="1">
    <location>
        <begin position="98"/>
        <end position="119"/>
    </location>
</feature>
<proteinExistence type="predicted"/>
<keyword evidence="1" id="KW-0472">Membrane</keyword>
<dbReference type="Proteomes" id="UP000472320">
    <property type="component" value="Unassembled WGS sequence"/>
</dbReference>
<dbReference type="AlphaFoldDB" id="A0A6L6QBC0"/>
<feature type="transmembrane region" description="Helical" evidence="1">
    <location>
        <begin position="21"/>
        <end position="48"/>
    </location>
</feature>
<accession>A0A6L6QBC0</accession>
<keyword evidence="1" id="KW-0812">Transmembrane</keyword>
<reference evidence="2 3" key="1">
    <citation type="submission" date="2019-11" db="EMBL/GenBank/DDBJ databases">
        <title>Type strains purchased from KCTC, JCM and DSMZ.</title>
        <authorList>
            <person name="Lu H."/>
        </authorList>
    </citation>
    <scope>NUCLEOTIDE SEQUENCE [LARGE SCALE GENOMIC DNA]</scope>
    <source>
        <strain evidence="2 3">JCM 31587</strain>
    </source>
</reference>
<dbReference type="EMBL" id="WNKX01000001">
    <property type="protein sequence ID" value="MTW09379.1"/>
    <property type="molecule type" value="Genomic_DNA"/>
</dbReference>
<dbReference type="OrthoDB" id="9859391at2"/>
<keyword evidence="1" id="KW-1133">Transmembrane helix</keyword>
<keyword evidence="3" id="KW-1185">Reference proteome</keyword>
<protein>
    <submittedName>
        <fullName evidence="2">Uncharacterized protein</fullName>
    </submittedName>
</protein>
<gene>
    <name evidence="2" type="ORF">GM658_02095</name>
</gene>
<sequence>MNLYAAPKSTLDEPARGNSGTAVLVGAAVGIGISYTVLTVVGIIFLWVLTLQGVSLQDLYARAYQSTAYIAFAHVFGVLCHIYGGYWSARLASRKPLATALFAGAVVAVFTAITNLMPYELPIPLWSRIAGVLAPMPSFALGALAWRRVPQK</sequence>
<evidence type="ECO:0000313" key="2">
    <source>
        <dbReference type="EMBL" id="MTW09379.1"/>
    </source>
</evidence>
<evidence type="ECO:0000313" key="3">
    <source>
        <dbReference type="Proteomes" id="UP000472320"/>
    </source>
</evidence>
<dbReference type="RefSeq" id="WP_155452343.1">
    <property type="nucleotide sequence ID" value="NZ_WNKX01000001.1"/>
</dbReference>
<name>A0A6L6QBC0_9BURK</name>